<dbReference type="Gene3D" id="3.40.50.2000">
    <property type="entry name" value="Glycogen Phosphorylase B"/>
    <property type="match status" value="1"/>
</dbReference>
<dbReference type="InterPro" id="IPR001296">
    <property type="entry name" value="Glyco_trans_1"/>
</dbReference>
<sequence>MGRLLVECTNVFRSPGVNTGIQRVVRNIVRHLDEVSRQEGVECIPVLIAGRRLFKVEHLLPTASDNSLPARMFVFCERINHAIWGGHARLERHWPMTRWHNARRASYVLFRLLTAPLWVAMKVLRLLGYDSFFRRASPFEHQAGDRLVLLDSSWHASGFSTIEGLKRDGVDIVAVVHDLIPLVRPEFSEERLRSIFTTWFDWIAGQADGFVAVSQTVREHVRREMIARFGEEQAAARWYGYFHHGSELDLVQGDACPPQELAELFSSASVYLAVSTIEPRKNHEYLLDAFELAWAAGSEARLCIIGRIGWKREALIKRIREHAEFGRRLFMFNDVTDSGLQYAYGHARALVFASHDEGFGLPLVEAMQRGLPVMGSDIPVFREIGGDYMAYFDLSSPQALAVLVQQFESSNRFPAPLGLDGWHWNDWREACRQMVKTVQAQGLDERDAGMDATNARSA</sequence>
<evidence type="ECO:0000313" key="3">
    <source>
        <dbReference type="EMBL" id="MDH0142980.1"/>
    </source>
</evidence>
<dbReference type="PANTHER" id="PTHR46401">
    <property type="entry name" value="GLYCOSYLTRANSFERASE WBBK-RELATED"/>
    <property type="match status" value="1"/>
</dbReference>
<feature type="domain" description="Glycosyltransferase subfamily 4-like N-terminal" evidence="2">
    <location>
        <begin position="153"/>
        <end position="223"/>
    </location>
</feature>
<dbReference type="Pfam" id="PF13439">
    <property type="entry name" value="Glyco_transf_4"/>
    <property type="match status" value="1"/>
</dbReference>
<reference evidence="3" key="1">
    <citation type="submission" date="2022-09" db="EMBL/GenBank/DDBJ databases">
        <title>Intensive care unit water sources are persistently colonized with multi-drug resistant bacteria and are the site of extensive horizontal gene transfer of antibiotic resistance genes.</title>
        <authorList>
            <person name="Diorio-Toth L."/>
        </authorList>
    </citation>
    <scope>NUCLEOTIDE SEQUENCE</scope>
    <source>
        <strain evidence="3">GD04146</strain>
    </source>
</reference>
<dbReference type="AlphaFoldDB" id="A0AB73HZN6"/>
<dbReference type="EMBL" id="JAODZF010000006">
    <property type="protein sequence ID" value="MDH0142980.1"/>
    <property type="molecule type" value="Genomic_DNA"/>
</dbReference>
<evidence type="ECO:0000259" key="2">
    <source>
        <dbReference type="Pfam" id="PF13439"/>
    </source>
</evidence>
<dbReference type="PANTHER" id="PTHR46401:SF9">
    <property type="entry name" value="MANNOSYLTRANSFERASE A"/>
    <property type="match status" value="1"/>
</dbReference>
<dbReference type="Proteomes" id="UP001158058">
    <property type="component" value="Unassembled WGS sequence"/>
</dbReference>
<proteinExistence type="predicted"/>
<organism evidence="3 4">
    <name type="scientific">Aquipseudomonas alcaligenes</name>
    <name type="common">Pseudomonas alcaligenes</name>
    <dbReference type="NCBI Taxonomy" id="43263"/>
    <lineage>
        <taxon>Bacteria</taxon>
        <taxon>Pseudomonadati</taxon>
        <taxon>Pseudomonadota</taxon>
        <taxon>Gammaproteobacteria</taxon>
        <taxon>Pseudomonadales</taxon>
        <taxon>Pseudomonadaceae</taxon>
        <taxon>Aquipseudomonas</taxon>
    </lineage>
</organism>
<dbReference type="SUPFAM" id="SSF53756">
    <property type="entry name" value="UDP-Glycosyltransferase/glycogen phosphorylase"/>
    <property type="match status" value="1"/>
</dbReference>
<protein>
    <submittedName>
        <fullName evidence="3">Glycosyltransferase family 4 protein</fullName>
    </submittedName>
</protein>
<accession>A0AB73HZN6</accession>
<evidence type="ECO:0000313" key="4">
    <source>
        <dbReference type="Proteomes" id="UP001158058"/>
    </source>
</evidence>
<dbReference type="RefSeq" id="WP_280001651.1">
    <property type="nucleotide sequence ID" value="NZ_JAODZF010000006.1"/>
</dbReference>
<dbReference type="CDD" id="cd03809">
    <property type="entry name" value="GT4_MtfB-like"/>
    <property type="match status" value="1"/>
</dbReference>
<gene>
    <name evidence="3" type="ORF">N7380_11670</name>
</gene>
<dbReference type="GO" id="GO:0016757">
    <property type="term" value="F:glycosyltransferase activity"/>
    <property type="evidence" value="ECO:0007669"/>
    <property type="project" value="InterPro"/>
</dbReference>
<comment type="caution">
    <text evidence="3">The sequence shown here is derived from an EMBL/GenBank/DDBJ whole genome shotgun (WGS) entry which is preliminary data.</text>
</comment>
<evidence type="ECO:0000259" key="1">
    <source>
        <dbReference type="Pfam" id="PF00534"/>
    </source>
</evidence>
<dbReference type="InterPro" id="IPR028098">
    <property type="entry name" value="Glyco_trans_4-like_N"/>
</dbReference>
<dbReference type="Pfam" id="PF00534">
    <property type="entry name" value="Glycos_transf_1"/>
    <property type="match status" value="1"/>
</dbReference>
<feature type="domain" description="Glycosyl transferase family 1" evidence="1">
    <location>
        <begin position="269"/>
        <end position="411"/>
    </location>
</feature>
<name>A0AB73HZN6_AQUAC</name>